<keyword evidence="2" id="KW-0614">Plasmid</keyword>
<proteinExistence type="predicted"/>
<sequence length="221" mass="24732">MKLSFRQVMFASFLVSANTVNADTLSAKFDMDKSEVETLTKFGVKKFKAWSDHEGATIFSYELTYEGKVVATFAQDDWNGPSSVDLLDNEALGILHTLSIRYAEQEYASLYTEMDSAADIFLSDIASAHYLLNKVYAKSFSKELVFVDLLGNVDEHMVLGFKGNMPFTKSSKTEQGRTALNNMYWKSREQCVVDNRAGGFTVIINTPEKLTGFGVENITPF</sequence>
<feature type="signal peptide" evidence="1">
    <location>
        <begin position="1"/>
        <end position="22"/>
    </location>
</feature>
<accession>A0AAC9NTG2</accession>
<name>A0AAC9NTG2_9ALTE</name>
<evidence type="ECO:0000256" key="1">
    <source>
        <dbReference type="SAM" id="SignalP"/>
    </source>
</evidence>
<geneLocation type="plasmid" evidence="3">
    <name>pamcp48-600</name>
</geneLocation>
<dbReference type="Proteomes" id="UP000182101">
    <property type="component" value="Plasmid pAMCP48-600"/>
</dbReference>
<evidence type="ECO:0000313" key="3">
    <source>
        <dbReference type="Proteomes" id="UP000182101"/>
    </source>
</evidence>
<dbReference type="AlphaFoldDB" id="A0AAC9NTG2"/>
<evidence type="ECO:0000313" key="2">
    <source>
        <dbReference type="EMBL" id="APD92148.1"/>
    </source>
</evidence>
<feature type="chain" id="PRO_5042194523" evidence="1">
    <location>
        <begin position="23"/>
        <end position="221"/>
    </location>
</feature>
<keyword evidence="1" id="KW-0732">Signal</keyword>
<dbReference type="RefSeq" id="WP_071960759.1">
    <property type="nucleotide sequence ID" value="NZ_CP018025.1"/>
</dbReference>
<dbReference type="EMBL" id="CP018025">
    <property type="protein sequence ID" value="APD92148.1"/>
    <property type="molecule type" value="Genomic_DNA"/>
</dbReference>
<gene>
    <name evidence="2" type="ORF">BM524_19705</name>
</gene>
<organism evidence="2 3">
    <name type="scientific">Alteromonas mediterranea</name>
    <dbReference type="NCBI Taxonomy" id="314275"/>
    <lineage>
        <taxon>Bacteria</taxon>
        <taxon>Pseudomonadati</taxon>
        <taxon>Pseudomonadota</taxon>
        <taxon>Gammaproteobacteria</taxon>
        <taxon>Alteromonadales</taxon>
        <taxon>Alteromonadaceae</taxon>
        <taxon>Alteromonas/Salinimonas group</taxon>
        <taxon>Alteromonas</taxon>
    </lineage>
</organism>
<reference evidence="2 3" key="1">
    <citation type="submission" date="2016-11" db="EMBL/GenBank/DDBJ databases">
        <title>Networking in microbes: conjugative elements and plasmids in the genus Alteromonas.</title>
        <authorList>
            <person name="Lopez-Perez M."/>
            <person name="Ramon-Marco N."/>
            <person name="Rodriguez-Valera F."/>
        </authorList>
    </citation>
    <scope>NUCLEOTIDE SEQUENCE [LARGE SCALE GENOMIC DNA]</scope>
    <source>
        <strain evidence="2 3">CP48</strain>
        <plasmid evidence="3">pamcp48-600</plasmid>
    </source>
</reference>
<protein>
    <submittedName>
        <fullName evidence="2">Uncharacterized protein</fullName>
    </submittedName>
</protein>